<dbReference type="GO" id="GO:0005886">
    <property type="term" value="C:plasma membrane"/>
    <property type="evidence" value="ECO:0007669"/>
    <property type="project" value="UniProtKB-SubCell"/>
</dbReference>
<feature type="transmembrane region" description="Helical" evidence="7">
    <location>
        <begin position="43"/>
        <end position="65"/>
    </location>
</feature>
<evidence type="ECO:0000256" key="4">
    <source>
        <dbReference type="ARBA" id="ARBA00022692"/>
    </source>
</evidence>
<accession>A0A401N0C3</accession>
<dbReference type="Pfam" id="PF00528">
    <property type="entry name" value="BPD_transp_1"/>
    <property type="match status" value="1"/>
</dbReference>
<evidence type="ECO:0000256" key="2">
    <source>
        <dbReference type="ARBA" id="ARBA00022448"/>
    </source>
</evidence>
<evidence type="ECO:0000256" key="6">
    <source>
        <dbReference type="ARBA" id="ARBA00023136"/>
    </source>
</evidence>
<dbReference type="GO" id="GO:0055085">
    <property type="term" value="P:transmembrane transport"/>
    <property type="evidence" value="ECO:0007669"/>
    <property type="project" value="InterPro"/>
</dbReference>
<reference evidence="8 9" key="1">
    <citation type="submission" date="2020-12" db="EMBL/GenBank/DDBJ databases">
        <title>Draft genome sequence of furan degrading bacterial strain FUR100.</title>
        <authorList>
            <person name="Woiski C."/>
        </authorList>
    </citation>
    <scope>NUCLEOTIDE SEQUENCE [LARGE SCALE GENOMIC DNA]</scope>
    <source>
        <strain evidence="8 9">FUR100</strain>
    </source>
</reference>
<keyword evidence="6 7" id="KW-0472">Membrane</keyword>
<dbReference type="CDD" id="cd06261">
    <property type="entry name" value="TM_PBP2"/>
    <property type="match status" value="1"/>
</dbReference>
<keyword evidence="4 7" id="KW-0812">Transmembrane</keyword>
<evidence type="ECO:0000313" key="8">
    <source>
        <dbReference type="EMBL" id="MBH5143787.1"/>
    </source>
</evidence>
<dbReference type="InterPro" id="IPR000515">
    <property type="entry name" value="MetI-like"/>
</dbReference>
<dbReference type="PANTHER" id="PTHR30151">
    <property type="entry name" value="ALKANE SULFONATE ABC TRANSPORTER-RELATED, MEMBRANE SUBUNIT"/>
    <property type="match status" value="1"/>
</dbReference>
<evidence type="ECO:0000256" key="5">
    <source>
        <dbReference type="ARBA" id="ARBA00022989"/>
    </source>
</evidence>
<evidence type="ECO:0000256" key="7">
    <source>
        <dbReference type="RuleBase" id="RU363032"/>
    </source>
</evidence>
<evidence type="ECO:0000256" key="1">
    <source>
        <dbReference type="ARBA" id="ARBA00004651"/>
    </source>
</evidence>
<dbReference type="EMBL" id="JAECSB010000044">
    <property type="protein sequence ID" value="MBH5143787.1"/>
    <property type="molecule type" value="Genomic_DNA"/>
</dbReference>
<sequence length="285" mass="30863">MSTNIEEVVTPDRDDAVAAVAKASMLGKKKRQRKSWIQTSSRLGAVVVFLILWSVAAGTLVDTFYLPEPTAVAEEIWDWILDGSLWTNIMATMVPAAQGFLIGGISALVLGYLFAMSKTVSMVLEPFVAAAYGIPVVALVPLLILWLGIGRSLAVGVSAIVVFFLIFYNVYFGIKDVKQEFIDQVRIAGASQWDLVMRVRLPSALVWVVASLKLAVPHALVGVVVAEFLTGSEGLGYMLSSNAAQFNAAGTFASVVVLAAISFALDRIVFMISRRALMWKETAER</sequence>
<dbReference type="InterPro" id="IPR035906">
    <property type="entry name" value="MetI-like_sf"/>
</dbReference>
<keyword evidence="3" id="KW-1003">Cell membrane</keyword>
<dbReference type="Gene3D" id="1.10.3720.10">
    <property type="entry name" value="MetI-like"/>
    <property type="match status" value="1"/>
</dbReference>
<feature type="transmembrane region" description="Helical" evidence="7">
    <location>
        <begin position="246"/>
        <end position="265"/>
    </location>
</feature>
<protein>
    <submittedName>
        <fullName evidence="8">ABC transporter permease</fullName>
    </submittedName>
</protein>
<comment type="caution">
    <text evidence="8">The sequence shown here is derived from an EMBL/GenBank/DDBJ whole genome shotgun (WGS) entry which is preliminary data.</text>
</comment>
<organism evidence="8 9">
    <name type="scientific">Rhodococcus erythropolis</name>
    <name type="common">Arthrobacter picolinophilus</name>
    <dbReference type="NCBI Taxonomy" id="1833"/>
    <lineage>
        <taxon>Bacteria</taxon>
        <taxon>Bacillati</taxon>
        <taxon>Actinomycetota</taxon>
        <taxon>Actinomycetes</taxon>
        <taxon>Mycobacteriales</taxon>
        <taxon>Nocardiaceae</taxon>
        <taxon>Rhodococcus</taxon>
        <taxon>Rhodococcus erythropolis group</taxon>
    </lineage>
</organism>
<gene>
    <name evidence="8" type="ORF">I3517_14330</name>
</gene>
<dbReference type="PANTHER" id="PTHR30151:SF20">
    <property type="entry name" value="ABC TRANSPORTER PERMEASE PROTEIN HI_0355-RELATED"/>
    <property type="match status" value="1"/>
</dbReference>
<feature type="transmembrane region" description="Helical" evidence="7">
    <location>
        <begin position="153"/>
        <end position="174"/>
    </location>
</feature>
<feature type="transmembrane region" description="Helical" evidence="7">
    <location>
        <begin position="85"/>
        <end position="115"/>
    </location>
</feature>
<dbReference type="AlphaFoldDB" id="A0A401N0C3"/>
<dbReference type="RefSeq" id="WP_060938429.1">
    <property type="nucleotide sequence ID" value="NZ_BHXB01000001.1"/>
</dbReference>
<feature type="transmembrane region" description="Helical" evidence="7">
    <location>
        <begin position="127"/>
        <end position="147"/>
    </location>
</feature>
<name>A0A401N0C3_RHOER</name>
<dbReference type="Proteomes" id="UP000627573">
    <property type="component" value="Unassembled WGS sequence"/>
</dbReference>
<dbReference type="PROSITE" id="PS50928">
    <property type="entry name" value="ABC_TM1"/>
    <property type="match status" value="1"/>
</dbReference>
<keyword evidence="2 7" id="KW-0813">Transport</keyword>
<evidence type="ECO:0000313" key="9">
    <source>
        <dbReference type="Proteomes" id="UP000627573"/>
    </source>
</evidence>
<proteinExistence type="inferred from homology"/>
<keyword evidence="9" id="KW-1185">Reference proteome</keyword>
<comment type="subcellular location">
    <subcellularLocation>
        <location evidence="1 7">Cell membrane</location>
        <topology evidence="1 7">Multi-pass membrane protein</topology>
    </subcellularLocation>
</comment>
<dbReference type="SUPFAM" id="SSF161098">
    <property type="entry name" value="MetI-like"/>
    <property type="match status" value="1"/>
</dbReference>
<keyword evidence="5 7" id="KW-1133">Transmembrane helix</keyword>
<comment type="similarity">
    <text evidence="7">Belongs to the binding-protein-dependent transport system permease family.</text>
</comment>
<evidence type="ECO:0000256" key="3">
    <source>
        <dbReference type="ARBA" id="ARBA00022475"/>
    </source>
</evidence>
<feature type="transmembrane region" description="Helical" evidence="7">
    <location>
        <begin position="204"/>
        <end position="226"/>
    </location>
</feature>